<evidence type="ECO:0000313" key="2">
    <source>
        <dbReference type="Proteomes" id="UP000245626"/>
    </source>
</evidence>
<reference evidence="1 2" key="1">
    <citation type="journal article" date="2018" name="Mol. Biol. Evol.">
        <title>Broad Genomic Sampling Reveals a Smut Pathogenic Ancestry of the Fungal Clade Ustilaginomycotina.</title>
        <authorList>
            <person name="Kijpornyongpan T."/>
            <person name="Mondo S.J."/>
            <person name="Barry K."/>
            <person name="Sandor L."/>
            <person name="Lee J."/>
            <person name="Lipzen A."/>
            <person name="Pangilinan J."/>
            <person name="LaButti K."/>
            <person name="Hainaut M."/>
            <person name="Henrissat B."/>
            <person name="Grigoriev I.V."/>
            <person name="Spatafora J.W."/>
            <person name="Aime M.C."/>
        </authorList>
    </citation>
    <scope>NUCLEOTIDE SEQUENCE [LARGE SCALE GENOMIC DNA]</scope>
    <source>
        <strain evidence="1 2">SA 807</strain>
    </source>
</reference>
<proteinExistence type="predicted"/>
<evidence type="ECO:0000313" key="1">
    <source>
        <dbReference type="EMBL" id="PWN46984.1"/>
    </source>
</evidence>
<sequence length="100" mass="11375">MTNSGAGCSFVSPVYVNFFYFLFQVFFFFLWQSLKDDSLSIGSGFRSSASCSPFFSFATLLSLPLAFRLILPFSYDTLVCSASFEFARILWRALSDDRLH</sequence>
<organism evidence="1 2">
    <name type="scientific">Violaceomyces palustris</name>
    <dbReference type="NCBI Taxonomy" id="1673888"/>
    <lineage>
        <taxon>Eukaryota</taxon>
        <taxon>Fungi</taxon>
        <taxon>Dikarya</taxon>
        <taxon>Basidiomycota</taxon>
        <taxon>Ustilaginomycotina</taxon>
        <taxon>Ustilaginomycetes</taxon>
        <taxon>Violaceomycetales</taxon>
        <taxon>Violaceomycetaceae</taxon>
        <taxon>Violaceomyces</taxon>
    </lineage>
</organism>
<dbReference type="Proteomes" id="UP000245626">
    <property type="component" value="Unassembled WGS sequence"/>
</dbReference>
<keyword evidence="2" id="KW-1185">Reference proteome</keyword>
<gene>
    <name evidence="1" type="ORF">IE53DRAFT_278638</name>
</gene>
<dbReference type="EMBL" id="KZ820600">
    <property type="protein sequence ID" value="PWN46984.1"/>
    <property type="molecule type" value="Genomic_DNA"/>
</dbReference>
<protein>
    <submittedName>
        <fullName evidence="1">Uncharacterized protein</fullName>
    </submittedName>
</protein>
<name>A0ACD0NMF2_9BASI</name>
<accession>A0ACD0NMF2</accession>